<proteinExistence type="predicted"/>
<protein>
    <submittedName>
        <fullName evidence="1">Uncharacterized protein</fullName>
    </submittedName>
</protein>
<evidence type="ECO:0000313" key="1">
    <source>
        <dbReference type="EMBL" id="SVE42360.1"/>
    </source>
</evidence>
<accession>A0A383DDG8</accession>
<name>A0A383DDG8_9ZZZZ</name>
<organism evidence="1">
    <name type="scientific">marine metagenome</name>
    <dbReference type="NCBI Taxonomy" id="408172"/>
    <lineage>
        <taxon>unclassified sequences</taxon>
        <taxon>metagenomes</taxon>
        <taxon>ecological metagenomes</taxon>
    </lineage>
</organism>
<dbReference type="EMBL" id="UINC01216282">
    <property type="protein sequence ID" value="SVE42360.1"/>
    <property type="molecule type" value="Genomic_DNA"/>
</dbReference>
<sequence length="25" mass="2867">MPMKLIRGLHNLKKQPNCVLTIGNF</sequence>
<gene>
    <name evidence="1" type="ORF">METZ01_LOCUS495214</name>
</gene>
<reference evidence="1" key="1">
    <citation type="submission" date="2018-05" db="EMBL/GenBank/DDBJ databases">
        <authorList>
            <person name="Lanie J.A."/>
            <person name="Ng W.-L."/>
            <person name="Kazmierczak K.M."/>
            <person name="Andrzejewski T.M."/>
            <person name="Davidsen T.M."/>
            <person name="Wayne K.J."/>
            <person name="Tettelin H."/>
            <person name="Glass J.I."/>
            <person name="Rusch D."/>
            <person name="Podicherti R."/>
            <person name="Tsui H.-C.T."/>
            <person name="Winkler M.E."/>
        </authorList>
    </citation>
    <scope>NUCLEOTIDE SEQUENCE</scope>
</reference>
<dbReference type="AlphaFoldDB" id="A0A383DDG8"/>
<feature type="non-terminal residue" evidence="1">
    <location>
        <position position="25"/>
    </location>
</feature>